<sequence>MLDDDGEDIPVPINNDLERRIADAFEVFDHAGNKTVDVREIATIVRALGCCPTEAEIQEILMAVENPESPGSVHLSNFLPYMCQIVTEHKYQPASPAQLLEAFQILDSDKRGFLTKEHISTLMTQDGEPFTQDELDEMLEIAIDPHTQTVPYEYYINQLMCEPEGEKNIYKLADRILKENPPPPPRTVPRSLSQFLHGMTVPNV</sequence>
<dbReference type="GO" id="GO:0005509">
    <property type="term" value="F:calcium ion binding"/>
    <property type="evidence" value="ECO:0007669"/>
    <property type="project" value="InterPro"/>
</dbReference>
<dbReference type="PANTHER" id="PTHR46763">
    <property type="entry name" value="DYNEIN REGULATORY COMPLEX PROTEIN 8"/>
    <property type="match status" value="1"/>
</dbReference>
<evidence type="ECO:0000313" key="2">
    <source>
        <dbReference type="EMBL" id="RZC42030.1"/>
    </source>
</evidence>
<dbReference type="AlphaFoldDB" id="A0A482WA09"/>
<dbReference type="Gene3D" id="1.10.238.10">
    <property type="entry name" value="EF-hand"/>
    <property type="match status" value="2"/>
</dbReference>
<evidence type="ECO:0000313" key="3">
    <source>
        <dbReference type="Proteomes" id="UP000292052"/>
    </source>
</evidence>
<dbReference type="InterPro" id="IPR002048">
    <property type="entry name" value="EF_hand_dom"/>
</dbReference>
<reference evidence="2 3" key="1">
    <citation type="submission" date="2017-03" db="EMBL/GenBank/DDBJ databases">
        <title>Genome of the blue death feigning beetle - Asbolus verrucosus.</title>
        <authorList>
            <person name="Rider S.D."/>
        </authorList>
    </citation>
    <scope>NUCLEOTIDE SEQUENCE [LARGE SCALE GENOMIC DNA]</scope>
    <source>
        <strain evidence="2">Butters</strain>
        <tissue evidence="2">Head and leg muscle</tissue>
    </source>
</reference>
<dbReference type="PANTHER" id="PTHR46763:SF1">
    <property type="entry name" value="DYNEIN REGULATORY COMPLEX PROTEIN 8"/>
    <property type="match status" value="1"/>
</dbReference>
<evidence type="ECO:0000259" key="1">
    <source>
        <dbReference type="PROSITE" id="PS50222"/>
    </source>
</evidence>
<dbReference type="STRING" id="1661398.A0A482WA09"/>
<protein>
    <submittedName>
        <fullName evidence="2">EF-hand calcium-binding domain-containing protein 2</fullName>
    </submittedName>
</protein>
<dbReference type="SMART" id="SM00054">
    <property type="entry name" value="EFh"/>
    <property type="match status" value="2"/>
</dbReference>
<keyword evidence="3" id="KW-1185">Reference proteome</keyword>
<dbReference type="EMBL" id="QDEB01011590">
    <property type="protein sequence ID" value="RZC42030.1"/>
    <property type="molecule type" value="Genomic_DNA"/>
</dbReference>
<feature type="domain" description="EF-hand" evidence="1">
    <location>
        <begin position="94"/>
        <end position="129"/>
    </location>
</feature>
<dbReference type="Proteomes" id="UP000292052">
    <property type="component" value="Unassembled WGS sequence"/>
</dbReference>
<accession>A0A482WA09</accession>
<comment type="caution">
    <text evidence="2">The sequence shown here is derived from an EMBL/GenBank/DDBJ whole genome shotgun (WGS) entry which is preliminary data.</text>
</comment>
<feature type="domain" description="EF-hand" evidence="1">
    <location>
        <begin position="16"/>
        <end position="51"/>
    </location>
</feature>
<dbReference type="FunFam" id="1.10.238.10:FF:000001">
    <property type="entry name" value="Calmodulin 1"/>
    <property type="match status" value="1"/>
</dbReference>
<organism evidence="2 3">
    <name type="scientific">Asbolus verrucosus</name>
    <name type="common">Desert ironclad beetle</name>
    <dbReference type="NCBI Taxonomy" id="1661398"/>
    <lineage>
        <taxon>Eukaryota</taxon>
        <taxon>Metazoa</taxon>
        <taxon>Ecdysozoa</taxon>
        <taxon>Arthropoda</taxon>
        <taxon>Hexapoda</taxon>
        <taxon>Insecta</taxon>
        <taxon>Pterygota</taxon>
        <taxon>Neoptera</taxon>
        <taxon>Endopterygota</taxon>
        <taxon>Coleoptera</taxon>
        <taxon>Polyphaga</taxon>
        <taxon>Cucujiformia</taxon>
        <taxon>Tenebrionidae</taxon>
        <taxon>Pimeliinae</taxon>
        <taxon>Asbolus</taxon>
    </lineage>
</organism>
<name>A0A482WA09_ASBVE</name>
<dbReference type="PROSITE" id="PS50222">
    <property type="entry name" value="EF_HAND_2"/>
    <property type="match status" value="2"/>
</dbReference>
<dbReference type="OrthoDB" id="10260307at2759"/>
<dbReference type="InterPro" id="IPR011992">
    <property type="entry name" value="EF-hand-dom_pair"/>
</dbReference>
<dbReference type="SUPFAM" id="SSF47473">
    <property type="entry name" value="EF-hand"/>
    <property type="match status" value="1"/>
</dbReference>
<dbReference type="Pfam" id="PF13499">
    <property type="entry name" value="EF-hand_7"/>
    <property type="match status" value="1"/>
</dbReference>
<proteinExistence type="predicted"/>
<gene>
    <name evidence="2" type="ORF">BDFB_006714</name>
</gene>